<dbReference type="KEGG" id="llu:AKJ09_05084"/>
<reference evidence="1 2" key="1">
    <citation type="submission" date="2015-08" db="EMBL/GenBank/DDBJ databases">
        <authorList>
            <person name="Babu N.S."/>
            <person name="Beckwith C.J."/>
            <person name="Beseler K.G."/>
            <person name="Brison A."/>
            <person name="Carone J.V."/>
            <person name="Caskin T.P."/>
            <person name="Diamond M."/>
            <person name="Durham M.E."/>
            <person name="Foxe J.M."/>
            <person name="Go M."/>
            <person name="Henderson B.A."/>
            <person name="Jones I.B."/>
            <person name="McGettigan J.A."/>
            <person name="Micheletti S.J."/>
            <person name="Nasrallah M.E."/>
            <person name="Ortiz D."/>
            <person name="Piller C.R."/>
            <person name="Privatt S.R."/>
            <person name="Schneider S.L."/>
            <person name="Sharp S."/>
            <person name="Smith T.C."/>
            <person name="Stanton J.D."/>
            <person name="Ullery H.E."/>
            <person name="Wilson R.J."/>
            <person name="Serrano M.G."/>
            <person name="Buck G."/>
            <person name="Lee V."/>
            <person name="Wang Y."/>
            <person name="Carvalho R."/>
            <person name="Voegtly L."/>
            <person name="Shi R."/>
            <person name="Duckworth R."/>
            <person name="Johnson A."/>
            <person name="Loviza R."/>
            <person name="Walstead R."/>
            <person name="Shah Z."/>
            <person name="Kiflezghi M."/>
            <person name="Wade K."/>
            <person name="Ball S.L."/>
            <person name="Bradley K.W."/>
            <person name="Asai D.J."/>
            <person name="Bowman C.A."/>
            <person name="Russell D.A."/>
            <person name="Pope W.H."/>
            <person name="Jacobs-Sera D."/>
            <person name="Hendrix R.W."/>
            <person name="Hatfull G.F."/>
        </authorList>
    </citation>
    <scope>NUCLEOTIDE SEQUENCE [LARGE SCALE GENOMIC DNA]</scope>
    <source>
        <strain evidence="1 2">DSM 27648</strain>
    </source>
</reference>
<organism evidence="1 2">
    <name type="scientific">Labilithrix luteola</name>
    <dbReference type="NCBI Taxonomy" id="1391654"/>
    <lineage>
        <taxon>Bacteria</taxon>
        <taxon>Pseudomonadati</taxon>
        <taxon>Myxococcota</taxon>
        <taxon>Polyangia</taxon>
        <taxon>Polyangiales</taxon>
        <taxon>Labilitrichaceae</taxon>
        <taxon>Labilithrix</taxon>
    </lineage>
</organism>
<dbReference type="SUPFAM" id="SSF46785">
    <property type="entry name" value="Winged helix' DNA-binding domain"/>
    <property type="match status" value="1"/>
</dbReference>
<protein>
    <submittedName>
        <fullName evidence="1">Uncharacterized protein</fullName>
    </submittedName>
</protein>
<dbReference type="OrthoDB" id="5518155at2"/>
<sequence length="95" mass="10406">MYVLDRKAIAAHVLRHLAGAQARGRLVRLDELACEVGVRRADVREVVSRLHAEGHVDAQRMKLTMTGLVLAASMQDSTLRAVRNEATPTVHAKVA</sequence>
<proteinExistence type="predicted"/>
<dbReference type="AlphaFoldDB" id="A0A0K1PY13"/>
<evidence type="ECO:0000313" key="2">
    <source>
        <dbReference type="Proteomes" id="UP000064967"/>
    </source>
</evidence>
<dbReference type="Proteomes" id="UP000064967">
    <property type="component" value="Chromosome"/>
</dbReference>
<dbReference type="EMBL" id="CP012333">
    <property type="protein sequence ID" value="AKU98420.1"/>
    <property type="molecule type" value="Genomic_DNA"/>
</dbReference>
<keyword evidence="2" id="KW-1185">Reference proteome</keyword>
<accession>A0A0K1PY13</accession>
<name>A0A0K1PY13_9BACT</name>
<dbReference type="InterPro" id="IPR036390">
    <property type="entry name" value="WH_DNA-bd_sf"/>
</dbReference>
<dbReference type="RefSeq" id="WP_146649383.1">
    <property type="nucleotide sequence ID" value="NZ_CP012333.1"/>
</dbReference>
<evidence type="ECO:0000313" key="1">
    <source>
        <dbReference type="EMBL" id="AKU98420.1"/>
    </source>
</evidence>
<gene>
    <name evidence="1" type="ORF">AKJ09_05084</name>
</gene>
<dbReference type="InterPro" id="IPR036388">
    <property type="entry name" value="WH-like_DNA-bd_sf"/>
</dbReference>
<dbReference type="Gene3D" id="1.10.10.10">
    <property type="entry name" value="Winged helix-like DNA-binding domain superfamily/Winged helix DNA-binding domain"/>
    <property type="match status" value="1"/>
</dbReference>